<comment type="similarity">
    <text evidence="2 4">Belongs to the HUS1 family.</text>
</comment>
<dbReference type="OMA" id="VCWMRLE"/>
<dbReference type="SUPFAM" id="SSF55979">
    <property type="entry name" value="DNA clamp"/>
    <property type="match status" value="1"/>
</dbReference>
<protein>
    <recommendedName>
        <fullName evidence="4">Checkpoint protein</fullName>
    </recommendedName>
</protein>
<comment type="subcellular location">
    <subcellularLocation>
        <location evidence="1">Nucleus</location>
    </subcellularLocation>
</comment>
<dbReference type="GO" id="GO:0033314">
    <property type="term" value="P:mitotic DNA replication checkpoint signaling"/>
    <property type="evidence" value="ECO:0007669"/>
    <property type="project" value="TreeGrafter"/>
</dbReference>
<gene>
    <name evidence="5" type="ORF">M0811_04779</name>
</gene>
<evidence type="ECO:0000256" key="1">
    <source>
        <dbReference type="ARBA" id="ARBA00004123"/>
    </source>
</evidence>
<dbReference type="InterPro" id="IPR016580">
    <property type="entry name" value="HUS1"/>
</dbReference>
<dbReference type="PIRSF" id="PIRSF011312">
    <property type="entry name" value="Cell_cycle_HUS1"/>
    <property type="match status" value="1"/>
</dbReference>
<dbReference type="OrthoDB" id="337750at2759"/>
<dbReference type="GO" id="GO:0031573">
    <property type="term" value="P:mitotic intra-S DNA damage checkpoint signaling"/>
    <property type="evidence" value="ECO:0007669"/>
    <property type="project" value="TreeGrafter"/>
</dbReference>
<reference evidence="5" key="1">
    <citation type="submission" date="2022-10" db="EMBL/GenBank/DDBJ databases">
        <title>Novel sulphate-reducing endosymbionts in the free-living metamonad Anaeramoeba.</title>
        <authorList>
            <person name="Jerlstrom-Hultqvist J."/>
            <person name="Cepicka I."/>
            <person name="Gallot-Lavallee L."/>
            <person name="Salas-Leiva D."/>
            <person name="Curtis B.A."/>
            <person name="Zahonova K."/>
            <person name="Pipaliya S."/>
            <person name="Dacks J."/>
            <person name="Roger A.J."/>
        </authorList>
    </citation>
    <scope>NUCLEOTIDE SEQUENCE</scope>
    <source>
        <strain evidence="5">BMAN</strain>
    </source>
</reference>
<sequence length="270" mass="30645">MRFTSEISNLPLFIHLVQALSKIDLEAIIHLTQDKIIFILDSQDYIKVFSGVQQEYLFSEYSIQSLHNNEIGLKINLKNLLCALKSGSNIQEKISMKLTKKESNPFITITINSDESKMIVTHDVPVQVLTPQNLEQHPEPTLPEPEVKIMMPRLEVLQKVIEKMKNLSDFLIIEGDMGGNLKLKVETDVVTAETSFSNLDIVHFQELESPQANEDIKAVSKLDIKKFSRALLCSIIKPSDVACCFIRNSIVLLHVTLDELYITYYIASIL</sequence>
<name>A0A9Q0LTV9_ANAIG</name>
<dbReference type="PANTHER" id="PTHR12900">
    <property type="entry name" value="MITOTIC AND DNA DAMAGE CHECKPOINT PROTEIN HUS1"/>
    <property type="match status" value="1"/>
</dbReference>
<dbReference type="GO" id="GO:0035861">
    <property type="term" value="C:site of double-strand break"/>
    <property type="evidence" value="ECO:0007669"/>
    <property type="project" value="TreeGrafter"/>
</dbReference>
<dbReference type="GO" id="GO:0000724">
    <property type="term" value="P:double-strand break repair via homologous recombination"/>
    <property type="evidence" value="ECO:0007669"/>
    <property type="project" value="TreeGrafter"/>
</dbReference>
<keyword evidence="6" id="KW-1185">Reference proteome</keyword>
<evidence type="ECO:0000313" key="5">
    <source>
        <dbReference type="EMBL" id="KAJ5078454.1"/>
    </source>
</evidence>
<evidence type="ECO:0000256" key="3">
    <source>
        <dbReference type="ARBA" id="ARBA00023242"/>
    </source>
</evidence>
<accession>A0A9Q0LTV9</accession>
<dbReference type="GO" id="GO:0005730">
    <property type="term" value="C:nucleolus"/>
    <property type="evidence" value="ECO:0007669"/>
    <property type="project" value="InterPro"/>
</dbReference>
<dbReference type="InterPro" id="IPR046938">
    <property type="entry name" value="DNA_clamp_sf"/>
</dbReference>
<dbReference type="PANTHER" id="PTHR12900:SF0">
    <property type="entry name" value="CHECKPOINT PROTEIN"/>
    <property type="match status" value="1"/>
</dbReference>
<keyword evidence="3" id="KW-0539">Nucleus</keyword>
<dbReference type="AlphaFoldDB" id="A0A9Q0LTV9"/>
<dbReference type="Gene3D" id="3.70.10.10">
    <property type="match status" value="1"/>
</dbReference>
<dbReference type="EMBL" id="JAPDFW010000053">
    <property type="protein sequence ID" value="KAJ5078454.1"/>
    <property type="molecule type" value="Genomic_DNA"/>
</dbReference>
<dbReference type="Pfam" id="PF04005">
    <property type="entry name" value="Hus1"/>
    <property type="match status" value="1"/>
</dbReference>
<dbReference type="GO" id="GO:0044778">
    <property type="term" value="P:meiotic DNA integrity checkpoint signaling"/>
    <property type="evidence" value="ECO:0007669"/>
    <property type="project" value="TreeGrafter"/>
</dbReference>
<evidence type="ECO:0000256" key="4">
    <source>
        <dbReference type="PIRNR" id="PIRNR011312"/>
    </source>
</evidence>
<evidence type="ECO:0000313" key="6">
    <source>
        <dbReference type="Proteomes" id="UP001149090"/>
    </source>
</evidence>
<evidence type="ECO:0000256" key="2">
    <source>
        <dbReference type="ARBA" id="ARBA00005563"/>
    </source>
</evidence>
<dbReference type="GO" id="GO:0000723">
    <property type="term" value="P:telomere maintenance"/>
    <property type="evidence" value="ECO:0007669"/>
    <property type="project" value="TreeGrafter"/>
</dbReference>
<dbReference type="Proteomes" id="UP001149090">
    <property type="component" value="Unassembled WGS sequence"/>
</dbReference>
<dbReference type="GO" id="GO:0006289">
    <property type="term" value="P:nucleotide-excision repair"/>
    <property type="evidence" value="ECO:0007669"/>
    <property type="project" value="TreeGrafter"/>
</dbReference>
<proteinExistence type="inferred from homology"/>
<organism evidence="5 6">
    <name type="scientific">Anaeramoeba ignava</name>
    <name type="common">Anaerobic marine amoeba</name>
    <dbReference type="NCBI Taxonomy" id="1746090"/>
    <lineage>
        <taxon>Eukaryota</taxon>
        <taxon>Metamonada</taxon>
        <taxon>Anaeramoebidae</taxon>
        <taxon>Anaeramoeba</taxon>
    </lineage>
</organism>
<comment type="caution">
    <text evidence="5">The sequence shown here is derived from an EMBL/GenBank/DDBJ whole genome shotgun (WGS) entry which is preliminary data.</text>
</comment>
<dbReference type="GO" id="GO:0030896">
    <property type="term" value="C:checkpoint clamp complex"/>
    <property type="evidence" value="ECO:0007669"/>
    <property type="project" value="InterPro"/>
</dbReference>
<dbReference type="InterPro" id="IPR007150">
    <property type="entry name" value="HUS1/Mec3"/>
</dbReference>